<name>A0ABV3GS99_MICGL</name>
<gene>
    <name evidence="1" type="ORF">AB0I59_38360</name>
</gene>
<accession>A0ABV3GS99</accession>
<protein>
    <recommendedName>
        <fullName evidence="3">XRE family transcriptional regulator</fullName>
    </recommendedName>
</protein>
<dbReference type="Proteomes" id="UP001551675">
    <property type="component" value="Unassembled WGS sequence"/>
</dbReference>
<sequence length="217" mass="24413">MDAFVLGVVSSLLATALTFAGGWILSMRSRQWPVALLSRLTGLGVRRVFSHQHLASQELADELARARWVRVLAGRGNELTRDGFAAVWEAVGRRLESVQILLPDADLGPDSWLARREAEMRRIDPGFSAGILAEQVRINAAYVGEVAQHREHVSLRFYDLPNAHRVIVTDNVAYLTFYRQNEHGRKSPCIVAQRPGLMYDYALLLFSTAWDNSRRAE</sequence>
<organism evidence="1 2">
    <name type="scientific">Microtetraspora glauca</name>
    <dbReference type="NCBI Taxonomy" id="1996"/>
    <lineage>
        <taxon>Bacteria</taxon>
        <taxon>Bacillati</taxon>
        <taxon>Actinomycetota</taxon>
        <taxon>Actinomycetes</taxon>
        <taxon>Streptosporangiales</taxon>
        <taxon>Streptosporangiaceae</taxon>
        <taxon>Microtetraspora</taxon>
    </lineage>
</organism>
<evidence type="ECO:0008006" key="3">
    <source>
        <dbReference type="Google" id="ProtNLM"/>
    </source>
</evidence>
<evidence type="ECO:0000313" key="2">
    <source>
        <dbReference type="Proteomes" id="UP001551675"/>
    </source>
</evidence>
<evidence type="ECO:0000313" key="1">
    <source>
        <dbReference type="EMBL" id="MEV0974494.1"/>
    </source>
</evidence>
<keyword evidence="2" id="KW-1185">Reference proteome</keyword>
<comment type="caution">
    <text evidence="1">The sequence shown here is derived from an EMBL/GenBank/DDBJ whole genome shotgun (WGS) entry which is preliminary data.</text>
</comment>
<reference evidence="1 2" key="1">
    <citation type="submission" date="2024-06" db="EMBL/GenBank/DDBJ databases">
        <title>The Natural Products Discovery Center: Release of the First 8490 Sequenced Strains for Exploring Actinobacteria Biosynthetic Diversity.</title>
        <authorList>
            <person name="Kalkreuter E."/>
            <person name="Kautsar S.A."/>
            <person name="Yang D."/>
            <person name="Bader C.D."/>
            <person name="Teijaro C.N."/>
            <person name="Fluegel L."/>
            <person name="Davis C.M."/>
            <person name="Simpson J.R."/>
            <person name="Lauterbach L."/>
            <person name="Steele A.D."/>
            <person name="Gui C."/>
            <person name="Meng S."/>
            <person name="Li G."/>
            <person name="Viehrig K."/>
            <person name="Ye F."/>
            <person name="Su P."/>
            <person name="Kiefer A.F."/>
            <person name="Nichols A."/>
            <person name="Cepeda A.J."/>
            <person name="Yan W."/>
            <person name="Fan B."/>
            <person name="Jiang Y."/>
            <person name="Adhikari A."/>
            <person name="Zheng C.-J."/>
            <person name="Schuster L."/>
            <person name="Cowan T.M."/>
            <person name="Smanski M.J."/>
            <person name="Chevrette M.G."/>
            <person name="De Carvalho L.P.S."/>
            <person name="Shen B."/>
        </authorList>
    </citation>
    <scope>NUCLEOTIDE SEQUENCE [LARGE SCALE GENOMIC DNA]</scope>
    <source>
        <strain evidence="1 2">NPDC050100</strain>
    </source>
</reference>
<dbReference type="EMBL" id="JBFALK010000031">
    <property type="protein sequence ID" value="MEV0974494.1"/>
    <property type="molecule type" value="Genomic_DNA"/>
</dbReference>
<dbReference type="RefSeq" id="WP_358141178.1">
    <property type="nucleotide sequence ID" value="NZ_JBFALK010000031.1"/>
</dbReference>
<proteinExistence type="predicted"/>